<sequence>MKTAKFLLVFAACAVLYRVFEPVYQAETPYSRSEFEQVSSFLLYKRQHLEAYVRYCAQQNYRLEKMPAAFEQQHARQIKAADDFVFRFQPQKRRAFYAELNRVYAEMEPEMLDKLEQSYNQNRQIYESAGQSFSRYEFCQWLDNHPEILFKGKTDKEFDNN</sequence>
<proteinExistence type="predicted"/>
<reference evidence="1" key="1">
    <citation type="submission" date="2020-10" db="EMBL/GenBank/DDBJ databases">
        <authorList>
            <person name="Gilroy R."/>
        </authorList>
    </citation>
    <scope>NUCLEOTIDE SEQUENCE</scope>
    <source>
        <strain evidence="1">ChiW3-316</strain>
    </source>
</reference>
<accession>A0A9D1M432</accession>
<comment type="caution">
    <text evidence="1">The sequence shown here is derived from an EMBL/GenBank/DDBJ whole genome shotgun (WGS) entry which is preliminary data.</text>
</comment>
<dbReference type="EMBL" id="DVNC01000028">
    <property type="protein sequence ID" value="HIU53207.1"/>
    <property type="molecule type" value="Genomic_DNA"/>
</dbReference>
<evidence type="ECO:0000313" key="1">
    <source>
        <dbReference type="EMBL" id="HIU53207.1"/>
    </source>
</evidence>
<protein>
    <submittedName>
        <fullName evidence="1">Uncharacterized protein</fullName>
    </submittedName>
</protein>
<dbReference type="Proteomes" id="UP000824107">
    <property type="component" value="Unassembled WGS sequence"/>
</dbReference>
<organism evidence="1 2">
    <name type="scientific">Candidatus Scatocola faecipullorum</name>
    <dbReference type="NCBI Taxonomy" id="2840917"/>
    <lineage>
        <taxon>Bacteria</taxon>
        <taxon>Pseudomonadati</taxon>
        <taxon>Pseudomonadota</taxon>
        <taxon>Alphaproteobacteria</taxon>
        <taxon>Rhodospirillales</taxon>
        <taxon>Rhodospirillaceae</taxon>
        <taxon>Rhodospirillaceae incertae sedis</taxon>
        <taxon>Candidatus Scatocola</taxon>
    </lineage>
</organism>
<dbReference type="AlphaFoldDB" id="A0A9D1M432"/>
<gene>
    <name evidence="1" type="ORF">IAD20_03905</name>
</gene>
<evidence type="ECO:0000313" key="2">
    <source>
        <dbReference type="Proteomes" id="UP000824107"/>
    </source>
</evidence>
<reference evidence="1" key="2">
    <citation type="journal article" date="2021" name="PeerJ">
        <title>Extensive microbial diversity within the chicken gut microbiome revealed by metagenomics and culture.</title>
        <authorList>
            <person name="Gilroy R."/>
            <person name="Ravi A."/>
            <person name="Getino M."/>
            <person name="Pursley I."/>
            <person name="Horton D.L."/>
            <person name="Alikhan N.F."/>
            <person name="Baker D."/>
            <person name="Gharbi K."/>
            <person name="Hall N."/>
            <person name="Watson M."/>
            <person name="Adriaenssens E.M."/>
            <person name="Foster-Nyarko E."/>
            <person name="Jarju S."/>
            <person name="Secka A."/>
            <person name="Antonio M."/>
            <person name="Oren A."/>
            <person name="Chaudhuri R.R."/>
            <person name="La Ragione R."/>
            <person name="Hildebrand F."/>
            <person name="Pallen M.J."/>
        </authorList>
    </citation>
    <scope>NUCLEOTIDE SEQUENCE</scope>
    <source>
        <strain evidence="1">ChiW3-316</strain>
    </source>
</reference>
<name>A0A9D1M432_9PROT</name>